<evidence type="ECO:0000313" key="10">
    <source>
        <dbReference type="Proteomes" id="UP000028680"/>
    </source>
</evidence>
<dbReference type="Proteomes" id="UP000028680">
    <property type="component" value="Chromosome"/>
</dbReference>
<name>A0AAN0RI15_9RHOB</name>
<evidence type="ECO:0000256" key="3">
    <source>
        <dbReference type="ARBA" id="ARBA00022448"/>
    </source>
</evidence>
<feature type="transmembrane region" description="Helical" evidence="8">
    <location>
        <begin position="162"/>
        <end position="181"/>
    </location>
</feature>
<evidence type="ECO:0000256" key="6">
    <source>
        <dbReference type="ARBA" id="ARBA00022989"/>
    </source>
</evidence>
<sequence length="235" mass="24640">MTRSLESSAFWTGVVDVLPFIVMVVPFATLFGVVAIEAGLSLAQTLSFSILVIAGASQFAALQLMLDNAAIGFILAAALAVNLRMAMYSAALAPHLGGAPLLQRAFIGYLNFDHSYVLAVAKYEDQPDMPLPSRVAYFAGVSLTIAPLWCLFTYIGAEIGTWIPSSLEVSFVLPLAFLSTVAPLLKSLAHIATAFVSVVLALALASLPSGSGLLIAAFCAMVTGVIVETLLERSA</sequence>
<dbReference type="Pfam" id="PF03591">
    <property type="entry name" value="AzlC"/>
    <property type="match status" value="1"/>
</dbReference>
<keyword evidence="7 8" id="KW-0472">Membrane</keyword>
<evidence type="ECO:0000256" key="2">
    <source>
        <dbReference type="ARBA" id="ARBA00010735"/>
    </source>
</evidence>
<evidence type="ECO:0000256" key="4">
    <source>
        <dbReference type="ARBA" id="ARBA00022475"/>
    </source>
</evidence>
<dbReference type="RefSeq" id="WP_044049347.1">
    <property type="nucleotide sequence ID" value="NZ_CP003984.1"/>
</dbReference>
<proteinExistence type="inferred from homology"/>
<feature type="transmembrane region" description="Helical" evidence="8">
    <location>
        <begin position="135"/>
        <end position="156"/>
    </location>
</feature>
<evidence type="ECO:0000256" key="7">
    <source>
        <dbReference type="ARBA" id="ARBA00023136"/>
    </source>
</evidence>
<comment type="subcellular location">
    <subcellularLocation>
        <location evidence="1">Cell membrane</location>
        <topology evidence="1">Multi-pass membrane protein</topology>
    </subcellularLocation>
</comment>
<evidence type="ECO:0000256" key="5">
    <source>
        <dbReference type="ARBA" id="ARBA00022692"/>
    </source>
</evidence>
<evidence type="ECO:0000256" key="8">
    <source>
        <dbReference type="SAM" id="Phobius"/>
    </source>
</evidence>
<dbReference type="GO" id="GO:0005886">
    <property type="term" value="C:plasma membrane"/>
    <property type="evidence" value="ECO:0007669"/>
    <property type="project" value="UniProtKB-SubCell"/>
</dbReference>
<feature type="transmembrane region" description="Helical" evidence="8">
    <location>
        <begin position="9"/>
        <end position="36"/>
    </location>
</feature>
<dbReference type="PANTHER" id="PTHR34979:SF1">
    <property type="entry name" value="INNER MEMBRANE PROTEIN YGAZ"/>
    <property type="match status" value="1"/>
</dbReference>
<dbReference type="GO" id="GO:1903785">
    <property type="term" value="P:L-valine transmembrane transport"/>
    <property type="evidence" value="ECO:0007669"/>
    <property type="project" value="TreeGrafter"/>
</dbReference>
<feature type="transmembrane region" description="Helical" evidence="8">
    <location>
        <begin position="42"/>
        <end position="62"/>
    </location>
</feature>
<comment type="similarity">
    <text evidence="2">Belongs to the AzlC family.</text>
</comment>
<protein>
    <submittedName>
        <fullName evidence="9">Branched-chain amino acid transport protein, AzlC-like protein</fullName>
    </submittedName>
</protein>
<accession>A0AAN0RI15</accession>
<dbReference type="PANTHER" id="PTHR34979">
    <property type="entry name" value="INNER MEMBRANE PROTEIN YGAZ"/>
    <property type="match status" value="1"/>
</dbReference>
<dbReference type="AlphaFoldDB" id="A0AAN0RI15"/>
<keyword evidence="4" id="KW-1003">Cell membrane</keyword>
<reference evidence="9 10" key="1">
    <citation type="journal article" date="2014" name="ISME J.">
        <title>Adaptation of an abundant Roseobacter RCA organism to pelagic systems revealed by genomic and transcriptomic analyses.</title>
        <authorList>
            <person name="Voget S."/>
            <person name="Wemheuer B."/>
            <person name="Brinkhoff T."/>
            <person name="Vollmers J."/>
            <person name="Dietrich S."/>
            <person name="Giebel H.A."/>
            <person name="Beardsley C."/>
            <person name="Sardemann C."/>
            <person name="Bakenhus I."/>
            <person name="Billerbeck S."/>
            <person name="Daniel R."/>
            <person name="Simon M."/>
        </authorList>
    </citation>
    <scope>NUCLEOTIDE SEQUENCE [LARGE SCALE GENOMIC DNA]</scope>
    <source>
        <strain evidence="9 10">RCA23</strain>
    </source>
</reference>
<organism evidence="9 10">
    <name type="scientific">Planktomarina temperata RCA23</name>
    <dbReference type="NCBI Taxonomy" id="666509"/>
    <lineage>
        <taxon>Bacteria</taxon>
        <taxon>Pseudomonadati</taxon>
        <taxon>Pseudomonadota</taxon>
        <taxon>Alphaproteobacteria</taxon>
        <taxon>Rhodobacterales</taxon>
        <taxon>Paracoccaceae</taxon>
        <taxon>Planktomarina</taxon>
    </lineage>
</organism>
<gene>
    <name evidence="9" type="ORF">RCA23_c09510</name>
</gene>
<dbReference type="InterPro" id="IPR011606">
    <property type="entry name" value="Brnchd-chn_aa_trnsp_permease"/>
</dbReference>
<evidence type="ECO:0000313" key="9">
    <source>
        <dbReference type="EMBL" id="AII86506.1"/>
    </source>
</evidence>
<keyword evidence="10" id="KW-1185">Reference proteome</keyword>
<feature type="transmembrane region" description="Helical" evidence="8">
    <location>
        <begin position="188"/>
        <end position="207"/>
    </location>
</feature>
<keyword evidence="6 8" id="KW-1133">Transmembrane helix</keyword>
<dbReference type="KEGG" id="ptp:RCA23_c09510"/>
<keyword evidence="3" id="KW-0813">Transport</keyword>
<keyword evidence="5 8" id="KW-0812">Transmembrane</keyword>
<evidence type="ECO:0000256" key="1">
    <source>
        <dbReference type="ARBA" id="ARBA00004651"/>
    </source>
</evidence>
<dbReference type="GeneID" id="93367786"/>
<dbReference type="EMBL" id="CP003984">
    <property type="protein sequence ID" value="AII86506.1"/>
    <property type="molecule type" value="Genomic_DNA"/>
</dbReference>
<feature type="transmembrane region" description="Helical" evidence="8">
    <location>
        <begin position="69"/>
        <end position="93"/>
    </location>
</feature>